<feature type="region of interest" description="Disordered" evidence="2">
    <location>
        <begin position="350"/>
        <end position="663"/>
    </location>
</feature>
<feature type="compositionally biased region" description="Polar residues" evidence="2">
    <location>
        <begin position="581"/>
        <end position="601"/>
    </location>
</feature>
<feature type="compositionally biased region" description="Polar residues" evidence="2">
    <location>
        <begin position="683"/>
        <end position="702"/>
    </location>
</feature>
<dbReference type="RefSeq" id="XP_068355412.1">
    <property type="nucleotide sequence ID" value="XM_068507478.1"/>
</dbReference>
<feature type="compositionally biased region" description="Basic and acidic residues" evidence="2">
    <location>
        <begin position="358"/>
        <end position="378"/>
    </location>
</feature>
<feature type="coiled-coil region" evidence="1">
    <location>
        <begin position="133"/>
        <end position="167"/>
    </location>
</feature>
<protein>
    <submittedName>
        <fullName evidence="3">Uncharacterized protein</fullName>
    </submittedName>
</protein>
<comment type="caution">
    <text evidence="3">The sequence shown here is derived from an EMBL/GenBank/DDBJ whole genome shotgun (WGS) entry which is preliminary data.</text>
</comment>
<feature type="compositionally biased region" description="Basic and acidic residues" evidence="2">
    <location>
        <begin position="621"/>
        <end position="632"/>
    </location>
</feature>
<feature type="compositionally biased region" description="Polar residues" evidence="2">
    <location>
        <begin position="480"/>
        <end position="491"/>
    </location>
</feature>
<organism evidence="3 4">
    <name type="scientific">Tritrichomonas foetus</name>
    <dbReference type="NCBI Taxonomy" id="1144522"/>
    <lineage>
        <taxon>Eukaryota</taxon>
        <taxon>Metamonada</taxon>
        <taxon>Parabasalia</taxon>
        <taxon>Tritrichomonadida</taxon>
        <taxon>Tritrichomonadidae</taxon>
        <taxon>Tritrichomonas</taxon>
    </lineage>
</organism>
<feature type="coiled-coil region" evidence="1">
    <location>
        <begin position="1087"/>
        <end position="1114"/>
    </location>
</feature>
<feature type="compositionally biased region" description="Low complexity" evidence="2">
    <location>
        <begin position="527"/>
        <end position="543"/>
    </location>
</feature>
<feature type="compositionally biased region" description="Basic and acidic residues" evidence="2">
    <location>
        <begin position="642"/>
        <end position="660"/>
    </location>
</feature>
<evidence type="ECO:0000256" key="1">
    <source>
        <dbReference type="SAM" id="Coils"/>
    </source>
</evidence>
<dbReference type="EMBL" id="MLAK01000873">
    <property type="protein sequence ID" value="OHT02276.1"/>
    <property type="molecule type" value="Genomic_DNA"/>
</dbReference>
<feature type="region of interest" description="Disordered" evidence="2">
    <location>
        <begin position="676"/>
        <end position="714"/>
    </location>
</feature>
<feature type="compositionally biased region" description="Basic and acidic residues" evidence="2">
    <location>
        <begin position="442"/>
        <end position="464"/>
    </location>
</feature>
<keyword evidence="4" id="KW-1185">Reference proteome</keyword>
<evidence type="ECO:0000256" key="2">
    <source>
        <dbReference type="SAM" id="MobiDB-lite"/>
    </source>
</evidence>
<keyword evidence="1" id="KW-0175">Coiled coil</keyword>
<feature type="coiled-coil region" evidence="1">
    <location>
        <begin position="806"/>
        <end position="833"/>
    </location>
</feature>
<dbReference type="VEuPathDB" id="TrichDB:TRFO_30643"/>
<feature type="compositionally biased region" description="Low complexity" evidence="2">
    <location>
        <begin position="465"/>
        <end position="479"/>
    </location>
</feature>
<evidence type="ECO:0000313" key="4">
    <source>
        <dbReference type="Proteomes" id="UP000179807"/>
    </source>
</evidence>
<feature type="compositionally biased region" description="Basic and acidic residues" evidence="2">
    <location>
        <begin position="544"/>
        <end position="556"/>
    </location>
</feature>
<accession>A0A1J4JXL9</accession>
<dbReference type="GeneID" id="94842182"/>
<evidence type="ECO:0000313" key="3">
    <source>
        <dbReference type="EMBL" id="OHT02276.1"/>
    </source>
</evidence>
<feature type="compositionally biased region" description="Polar residues" evidence="2">
    <location>
        <begin position="418"/>
        <end position="430"/>
    </location>
</feature>
<dbReference type="AlphaFoldDB" id="A0A1J4JXL9"/>
<gene>
    <name evidence="3" type="ORF">TRFO_30643</name>
</gene>
<feature type="compositionally biased region" description="Low complexity" evidence="2">
    <location>
        <begin position="558"/>
        <end position="573"/>
    </location>
</feature>
<reference evidence="3" key="1">
    <citation type="submission" date="2016-10" db="EMBL/GenBank/DDBJ databases">
        <authorList>
            <person name="Benchimol M."/>
            <person name="Almeida L.G."/>
            <person name="Vasconcelos A.T."/>
            <person name="Perreira-Neves A."/>
            <person name="Rosa I.A."/>
            <person name="Tasca T."/>
            <person name="Bogo M.R."/>
            <person name="de Souza W."/>
        </authorList>
    </citation>
    <scope>NUCLEOTIDE SEQUENCE [LARGE SCALE GENOMIC DNA]</scope>
    <source>
        <strain evidence="3">K</strain>
    </source>
</reference>
<feature type="compositionally biased region" description="Basic and acidic residues" evidence="2">
    <location>
        <begin position="386"/>
        <end position="407"/>
    </location>
</feature>
<dbReference type="Proteomes" id="UP000179807">
    <property type="component" value="Unassembled WGS sequence"/>
</dbReference>
<proteinExistence type="predicted"/>
<name>A0A1J4JXL9_9EUKA</name>
<sequence length="1163" mass="135936">MIRDDSISNKIRKLSYTRASLAKEKKEYLKYQKYFEDSISSLLHSNKKLLKSLKERYTSYILLIKKHGEIEESLINKQNLVKLREDTKSVIDNFYQNPNSKKEVMDSTVHLSKRELRALYYQMQDFQTQLKNEEFYSNEIEDYKNRKEELEKQKSLIQREISSLENKFENAFPSDDLSRSKSSTTISHLYKKFTDLLNVCGRLRKDKYDFENFKHQIDENTHKGIQPESFFNAFEIELSSNASTGSLSTICEYSSDSINQRNTIHYTAFNQTKGENKKNKNNKTTFTNVTATEIKPKFSNSSMISHIQDSANKITPIPKKKRTFSNAFDKKRRKVLQHLKKIHDQSLIDPLNESANLNDEKVTNTENYENRNESENRENHKKVNHKKENSQNENENQEKEEAAKNEDNENEKEDTEVSKSQIGKSSNDSSHNIEKGKKKKKKEENRQSDKNDKNYDKNSEKDNSNESSSNSILSEGSENFSKGKTDNYQQLEENDSSSSSSSRKNHSQKGNKSIHASKSKFKGENGKNNQYSSSDSSKNSSKLNKIDDHDSYDRKSSQKYSKYSEYSEYSGEPSDLENRSKSYSNTDNSARNDSYSYSSHANKSEKSNKSYNHHKQYSSSDYDRSTVDEKSSNNHKNQSGKHITDGNRSKHDYHISKDESNQNQYDLDFSSKQIESNHKTKQVQHISDNQNELHQQNDSFDGTRQPRRHYSTHFPDKYIQQLTSTNKIRHMSKPERNILLIPKRSRDYPTSQSLFDSDFNSDSSNFIVEHHNMTTQTEESLRTIAAAILNEELERFKMTDKINDSIHNSHNQLDELEISIITLQRQLQVKRQKRNYLRSHFELVKNVKSFDLNVYIPQEKDDNSSQTEAIPSLEQLRLEIINNSKKNPKNFLMKQEQRDLTTMLQKTKLELRIIKMTNVRKQLDINSLLKRLKIVDPLLYSAETHEPAQIAVDPRILEKKQHKIDQKESIYNHLKDLSVECDMLSAQISDQQYMIDTLTSELTGMAYEPRSDVQSLCWSLKSDRAVINETLRQNAFVQLEIDFTNKSISRYNEMFSQKNLDSMKQRVENHMNYLFKLKTRFNTLRAIKEKRSIVMTCEEEMNSLQREISRVLSEVDVYRMRINGVISKIEKQVRSINSQNIRLPVAPIVLHRQEKSRSSTMKV</sequence>